<proteinExistence type="predicted"/>
<sequence length="133" mass="14661">MTEETWTPKPLGKDYATTEEVAEVAGVERAALYEWLREGLLPKPQTTGGRGVIAKWPLVTLKIAAFVRSQRDLAYGLAEIRPRIVAAFGEKVLEVLAKPRGPRPRGGKKVAKKKSAKKATTKKVAKKVAKKKR</sequence>
<keyword evidence="4" id="KW-1185">Reference proteome</keyword>
<dbReference type="InterPro" id="IPR009061">
    <property type="entry name" value="DNA-bd_dom_put_sf"/>
</dbReference>
<evidence type="ECO:0000259" key="2">
    <source>
        <dbReference type="Pfam" id="PF13411"/>
    </source>
</evidence>
<dbReference type="GO" id="GO:0003677">
    <property type="term" value="F:DNA binding"/>
    <property type="evidence" value="ECO:0007669"/>
    <property type="project" value="InterPro"/>
</dbReference>
<evidence type="ECO:0000313" key="3">
    <source>
        <dbReference type="EMBL" id="SFF37113.1"/>
    </source>
</evidence>
<dbReference type="SUPFAM" id="SSF46955">
    <property type="entry name" value="Putative DNA-binding domain"/>
    <property type="match status" value="1"/>
</dbReference>
<dbReference type="AlphaFoldDB" id="A0A1I2I671"/>
<accession>A0A1I2I671</accession>
<gene>
    <name evidence="3" type="ORF">SAMN02745121_08431</name>
</gene>
<feature type="compositionally biased region" description="Basic residues" evidence="1">
    <location>
        <begin position="100"/>
        <end position="133"/>
    </location>
</feature>
<dbReference type="RefSeq" id="WP_096332363.1">
    <property type="nucleotide sequence ID" value="NZ_FOMX01000055.1"/>
</dbReference>
<feature type="region of interest" description="Disordered" evidence="1">
    <location>
        <begin position="98"/>
        <end position="133"/>
    </location>
</feature>
<reference evidence="4" key="1">
    <citation type="submission" date="2016-10" db="EMBL/GenBank/DDBJ databases">
        <authorList>
            <person name="Varghese N."/>
            <person name="Submissions S."/>
        </authorList>
    </citation>
    <scope>NUCLEOTIDE SEQUENCE [LARGE SCALE GENOMIC DNA]</scope>
    <source>
        <strain evidence="4">ATCC 25963</strain>
    </source>
</reference>
<feature type="domain" description="HTH merR-type" evidence="2">
    <location>
        <begin position="17"/>
        <end position="52"/>
    </location>
</feature>
<organism evidence="3 4">
    <name type="scientific">Nannocystis exedens</name>
    <dbReference type="NCBI Taxonomy" id="54"/>
    <lineage>
        <taxon>Bacteria</taxon>
        <taxon>Pseudomonadati</taxon>
        <taxon>Myxococcota</taxon>
        <taxon>Polyangia</taxon>
        <taxon>Nannocystales</taxon>
        <taxon>Nannocystaceae</taxon>
        <taxon>Nannocystis</taxon>
    </lineage>
</organism>
<dbReference type="EMBL" id="FOMX01000055">
    <property type="protein sequence ID" value="SFF37113.1"/>
    <property type="molecule type" value="Genomic_DNA"/>
</dbReference>
<dbReference type="InterPro" id="IPR000551">
    <property type="entry name" value="MerR-type_HTH_dom"/>
</dbReference>
<name>A0A1I2I671_9BACT</name>
<dbReference type="Pfam" id="PF13411">
    <property type="entry name" value="MerR_1"/>
    <property type="match status" value="1"/>
</dbReference>
<dbReference type="GO" id="GO:0006355">
    <property type="term" value="P:regulation of DNA-templated transcription"/>
    <property type="evidence" value="ECO:0007669"/>
    <property type="project" value="InterPro"/>
</dbReference>
<dbReference type="Gene3D" id="1.10.1660.10">
    <property type="match status" value="1"/>
</dbReference>
<protein>
    <submittedName>
        <fullName evidence="3">MerR HTH family regulatory protein</fullName>
    </submittedName>
</protein>
<evidence type="ECO:0000256" key="1">
    <source>
        <dbReference type="SAM" id="MobiDB-lite"/>
    </source>
</evidence>
<evidence type="ECO:0000313" key="4">
    <source>
        <dbReference type="Proteomes" id="UP000199400"/>
    </source>
</evidence>
<dbReference type="Proteomes" id="UP000199400">
    <property type="component" value="Unassembled WGS sequence"/>
</dbReference>